<protein>
    <submittedName>
        <fullName evidence="2">Putative membrane protein</fullName>
    </submittedName>
</protein>
<evidence type="ECO:0000313" key="2">
    <source>
        <dbReference type="EMBL" id="QPB08656.1"/>
    </source>
</evidence>
<evidence type="ECO:0000313" key="3">
    <source>
        <dbReference type="Proteomes" id="UP000663491"/>
    </source>
</evidence>
<gene>
    <name evidence="2" type="ORF">CPT_Mica_044</name>
</gene>
<evidence type="ECO:0000256" key="1">
    <source>
        <dbReference type="SAM" id="Phobius"/>
    </source>
</evidence>
<keyword evidence="1" id="KW-0812">Transmembrane</keyword>
<accession>A0A873WGV7</accession>
<keyword evidence="3" id="KW-1185">Reference proteome</keyword>
<dbReference type="Proteomes" id="UP000663491">
    <property type="component" value="Segment"/>
</dbReference>
<reference evidence="2" key="1">
    <citation type="submission" date="2020-07" db="EMBL/GenBank/DDBJ databases">
        <title>Complete genome sequence of Burkholderia cenocepacia myophage Mica.</title>
        <authorList>
            <person name="Garcia J.A."/>
            <person name="Yao G.W."/>
            <person name="Guadalupe Vizoso-Pinto M."/>
            <person name="Gonzalez C."/>
            <person name="Liu M.L."/>
            <person name="Gill J."/>
        </authorList>
    </citation>
    <scope>NUCLEOTIDE SEQUENCE</scope>
</reference>
<sequence length="50" mass="5455">MYFVIFALVAFLFAAVTMLDRVHGSKRLALEWAAAGAFVLLMGAISSYTL</sequence>
<proteinExistence type="predicted"/>
<keyword evidence="1" id="KW-0472">Membrane</keyword>
<keyword evidence="1" id="KW-1133">Transmembrane helix</keyword>
<name>A0A873WGV7_9CAUD</name>
<organism evidence="2 3">
    <name type="scientific">Burkholderia phage Mica</name>
    <dbReference type="NCBI Taxonomy" id="2767579"/>
    <lineage>
        <taxon>Viruses</taxon>
        <taxon>Duplodnaviria</taxon>
        <taxon>Heunggongvirae</taxon>
        <taxon>Uroviricota</taxon>
        <taxon>Caudoviricetes</taxon>
        <taxon>Micavirus</taxon>
        <taxon>Micavirus Mica</taxon>
    </lineage>
</organism>
<feature type="transmembrane region" description="Helical" evidence="1">
    <location>
        <begin position="29"/>
        <end position="48"/>
    </location>
</feature>
<dbReference type="EMBL" id="MT701586">
    <property type="protein sequence ID" value="QPB08656.1"/>
    <property type="molecule type" value="Genomic_DNA"/>
</dbReference>